<feature type="transmembrane region" description="Helical" evidence="1">
    <location>
        <begin position="478"/>
        <end position="505"/>
    </location>
</feature>
<keyword evidence="3" id="KW-1185">Reference proteome</keyword>
<dbReference type="RefSeq" id="WP_130614059.1">
    <property type="nucleotide sequence ID" value="NZ_AP019400.1"/>
</dbReference>
<feature type="transmembrane region" description="Helical" evidence="1">
    <location>
        <begin position="141"/>
        <end position="165"/>
    </location>
</feature>
<protein>
    <submittedName>
        <fullName evidence="2">Uncharacterized protein</fullName>
    </submittedName>
</protein>
<organism evidence="2 3">
    <name type="scientific">Cohnella abietis</name>
    <dbReference type="NCBI Taxonomy" id="2507935"/>
    <lineage>
        <taxon>Bacteria</taxon>
        <taxon>Bacillati</taxon>
        <taxon>Bacillota</taxon>
        <taxon>Bacilli</taxon>
        <taxon>Bacillales</taxon>
        <taxon>Paenibacillaceae</taxon>
        <taxon>Cohnella</taxon>
    </lineage>
</organism>
<keyword evidence="1" id="KW-1133">Transmembrane helix</keyword>
<reference evidence="2 3" key="1">
    <citation type="submission" date="2019-01" db="EMBL/GenBank/DDBJ databases">
        <title>Complete genome sequence of Cohnella hallensis HS21 isolated from Korean fir (Abies koreana) rhizospheric soil.</title>
        <authorList>
            <person name="Jiang L."/>
            <person name="Kang S.W."/>
            <person name="Kim S."/>
            <person name="Jung J."/>
            <person name="Kim C.Y."/>
            <person name="Kim D.H."/>
            <person name="Kim S.W."/>
            <person name="Lee J."/>
        </authorList>
    </citation>
    <scope>NUCLEOTIDE SEQUENCE [LARGE SCALE GENOMIC DNA]</scope>
    <source>
        <strain evidence="2 3">HS21</strain>
    </source>
</reference>
<dbReference type="Proteomes" id="UP000289856">
    <property type="component" value="Chromosome"/>
</dbReference>
<evidence type="ECO:0000256" key="1">
    <source>
        <dbReference type="SAM" id="Phobius"/>
    </source>
</evidence>
<sequence length="516" mass="57723">MTTLRSLTKLEFSQFSSSLPSLTRRGLGITISYIALLVVLGLYCFRNYDSPAIVFTVGLAMSWLIIMTLSMVHIAMIWAQPYREWWLMLPHPRSVLAKAKSLSFMKVGFRIVILIQLACLFYYGVALALGQMKLMPIGQLAAMVGANLLLALVSIPVTVLIGMAVCTMYKGWTRWLLIPYLLLTQSSYALFGVIFSMDSSDFKANSPSYLLLYSAGIVIIGWPIAFLLMRLISTTGLKNMADIRLVMKSTASSNSLGKSSSKLTHQKSRSSGFAALYALERERYRYYGSIKLVQIIKYSLLAVVVLGAFLSSEDSKDLIEMLQVLLMLPVLLASILMMNKANIDRKHMQWWLSFPLSRRSLILSQIAGMGITVIRIIGALLVAFVLGIALSISMGRMEMEQLSSCMEWFAYTLVLYVSILTVILGVMQFTYYLMRSTVMSVAILFPIYLTVAFQNWIVKKLFYPEGFYSSDLVPHWDNIGILLAVGLPLALFCISIGAKYVHLLLDIQARSALKKS</sequence>
<feature type="transmembrane region" description="Helical" evidence="1">
    <location>
        <begin position="177"/>
        <end position="197"/>
    </location>
</feature>
<feature type="transmembrane region" description="Helical" evidence="1">
    <location>
        <begin position="295"/>
        <end position="312"/>
    </location>
</feature>
<dbReference type="KEGG" id="cohn:KCTCHS21_48170"/>
<dbReference type="EMBL" id="AP019400">
    <property type="protein sequence ID" value="BBI35418.1"/>
    <property type="molecule type" value="Genomic_DNA"/>
</dbReference>
<feature type="transmembrane region" description="Helical" evidence="1">
    <location>
        <begin position="438"/>
        <end position="458"/>
    </location>
</feature>
<keyword evidence="1" id="KW-0472">Membrane</keyword>
<feature type="transmembrane region" description="Helical" evidence="1">
    <location>
        <begin position="209"/>
        <end position="229"/>
    </location>
</feature>
<feature type="transmembrane region" description="Helical" evidence="1">
    <location>
        <begin position="318"/>
        <end position="339"/>
    </location>
</feature>
<proteinExistence type="predicted"/>
<feature type="transmembrane region" description="Helical" evidence="1">
    <location>
        <begin position="360"/>
        <end position="388"/>
    </location>
</feature>
<keyword evidence="1" id="KW-0812">Transmembrane</keyword>
<feature type="transmembrane region" description="Helical" evidence="1">
    <location>
        <begin position="107"/>
        <end position="129"/>
    </location>
</feature>
<dbReference type="OrthoDB" id="2546117at2"/>
<gene>
    <name evidence="2" type="ORF">KCTCHS21_48170</name>
</gene>
<feature type="transmembrane region" description="Helical" evidence="1">
    <location>
        <begin position="26"/>
        <end position="46"/>
    </location>
</feature>
<evidence type="ECO:0000313" key="2">
    <source>
        <dbReference type="EMBL" id="BBI35418.1"/>
    </source>
</evidence>
<accession>A0A3T1DBR2</accession>
<evidence type="ECO:0000313" key="3">
    <source>
        <dbReference type="Proteomes" id="UP000289856"/>
    </source>
</evidence>
<dbReference type="AlphaFoldDB" id="A0A3T1DBR2"/>
<feature type="transmembrane region" description="Helical" evidence="1">
    <location>
        <begin position="408"/>
        <end position="426"/>
    </location>
</feature>
<feature type="transmembrane region" description="Helical" evidence="1">
    <location>
        <begin position="52"/>
        <end position="79"/>
    </location>
</feature>
<name>A0A3T1DBR2_9BACL</name>